<accession>A0A8T8K260</accession>
<feature type="domain" description="Glycosyl transferase family 1" evidence="1">
    <location>
        <begin position="203"/>
        <end position="367"/>
    </location>
</feature>
<feature type="domain" description="Glycosyltransferase subfamily 4-like N-terminal" evidence="2">
    <location>
        <begin position="13"/>
        <end position="186"/>
    </location>
</feature>
<evidence type="ECO:0000313" key="4">
    <source>
        <dbReference type="Proteomes" id="UP000681041"/>
    </source>
</evidence>
<dbReference type="KEGG" id="meme:HYG87_01735"/>
<evidence type="ECO:0000313" key="3">
    <source>
        <dbReference type="EMBL" id="QUH22576.1"/>
    </source>
</evidence>
<dbReference type="AlphaFoldDB" id="A0A8T8K260"/>
<protein>
    <submittedName>
        <fullName evidence="3">Glycosyltransferase family 4 protein</fullName>
    </submittedName>
</protein>
<gene>
    <name evidence="3" type="ORF">HYG87_01735</name>
</gene>
<dbReference type="Gene3D" id="3.40.50.2000">
    <property type="entry name" value="Glycogen Phosphorylase B"/>
    <property type="match status" value="2"/>
</dbReference>
<dbReference type="Pfam" id="PF00534">
    <property type="entry name" value="Glycos_transf_1"/>
    <property type="match status" value="1"/>
</dbReference>
<dbReference type="InterPro" id="IPR001296">
    <property type="entry name" value="Glyco_trans_1"/>
</dbReference>
<dbReference type="Pfam" id="PF13439">
    <property type="entry name" value="Glyco_transf_4"/>
    <property type="match status" value="1"/>
</dbReference>
<dbReference type="CDD" id="cd03801">
    <property type="entry name" value="GT4_PimA-like"/>
    <property type="match status" value="1"/>
</dbReference>
<sequence>MKVLNVVMQNYLGGPQIRVISVAEKLKKEGVNTILACPSSSSGNTNFTSYAQREGFPVNEIFFPGPSNFNSAKSILKNIFWIVTIPLTVFQFTRLIRRENVDLVHVNGVLNFQPALAAYLSGKKVVWHLMSSLYPSFLISLMMILVKPVAEEIIVIAPSLGEYYLGEGFKSRRNVQVIYEPVDPDKFNLNQALLKKEHLLTELGLNNSHFLGVCVANINPVKGHRYLIEALPRVLENNPNFKLLLVGDVPSTQKDYYLQLVELLEKLNLTDSIYFLGSREDIPSILGISHLLILPSIAEGTPLVILEAMCMGKAVIATDVGAIKEQMIDHKTGFIIPPQDPVALSESIIRLMEDETLRKKMGENGLKEAQKFYLDKCVSAHLETYKKALNINHEI</sequence>
<proteinExistence type="predicted"/>
<dbReference type="GeneID" id="64819445"/>
<dbReference type="OrthoDB" id="132546at2157"/>
<evidence type="ECO:0000259" key="2">
    <source>
        <dbReference type="Pfam" id="PF13439"/>
    </source>
</evidence>
<dbReference type="PANTHER" id="PTHR12526">
    <property type="entry name" value="GLYCOSYLTRANSFERASE"/>
    <property type="match status" value="1"/>
</dbReference>
<dbReference type="SUPFAM" id="SSF53756">
    <property type="entry name" value="UDP-Glycosyltransferase/glycogen phosphorylase"/>
    <property type="match status" value="1"/>
</dbReference>
<dbReference type="Proteomes" id="UP000681041">
    <property type="component" value="Chromosome"/>
</dbReference>
<dbReference type="RefSeq" id="WP_211533520.1">
    <property type="nucleotide sequence ID" value="NZ_CP058560.1"/>
</dbReference>
<dbReference type="InterPro" id="IPR028098">
    <property type="entry name" value="Glyco_trans_4-like_N"/>
</dbReference>
<dbReference type="GO" id="GO:0016757">
    <property type="term" value="F:glycosyltransferase activity"/>
    <property type="evidence" value="ECO:0007669"/>
    <property type="project" value="InterPro"/>
</dbReference>
<reference evidence="3" key="1">
    <citation type="submission" date="2020-07" db="EMBL/GenBank/DDBJ databases">
        <title>Methanobacterium. sp. MethCan genome.</title>
        <authorList>
            <person name="Postec A."/>
            <person name="Quemeneur M."/>
        </authorList>
    </citation>
    <scope>NUCLEOTIDE SEQUENCE</scope>
    <source>
        <strain evidence="3">MethCAN</strain>
    </source>
</reference>
<organism evidence="3 4">
    <name type="scientific">Methanobacterium alkalithermotolerans</name>
    <dbReference type="NCBI Taxonomy" id="2731220"/>
    <lineage>
        <taxon>Archaea</taxon>
        <taxon>Methanobacteriati</taxon>
        <taxon>Methanobacteriota</taxon>
        <taxon>Methanomada group</taxon>
        <taxon>Methanobacteria</taxon>
        <taxon>Methanobacteriales</taxon>
        <taxon>Methanobacteriaceae</taxon>
        <taxon>Methanobacterium</taxon>
    </lineage>
</organism>
<dbReference type="EMBL" id="CP058560">
    <property type="protein sequence ID" value="QUH22576.1"/>
    <property type="molecule type" value="Genomic_DNA"/>
</dbReference>
<name>A0A8T8K260_9EURY</name>
<keyword evidence="4" id="KW-1185">Reference proteome</keyword>
<evidence type="ECO:0000259" key="1">
    <source>
        <dbReference type="Pfam" id="PF00534"/>
    </source>
</evidence>